<name>A0ABY3XCY6_9GAMM</name>
<sequence length="120" mass="13371">MPLQYGVGLTLAIVDAYPRERRNGRRAKDRFITRNGVADMAQPKSHLEIALASIPVFTNDGTLDVAELQKLLDLALRDKIVDEDEKRVLGNIFKQAELGQLDAQVKHRIDEARALHGISA</sequence>
<evidence type="ECO:0000313" key="1">
    <source>
        <dbReference type="EMBL" id="UNP30025.1"/>
    </source>
</evidence>
<evidence type="ECO:0000313" key="2">
    <source>
        <dbReference type="Proteomes" id="UP000829194"/>
    </source>
</evidence>
<keyword evidence="2" id="KW-1185">Reference proteome</keyword>
<proteinExistence type="predicted"/>
<dbReference type="EMBL" id="CP093547">
    <property type="protein sequence ID" value="UNP30025.1"/>
    <property type="molecule type" value="Genomic_DNA"/>
</dbReference>
<gene>
    <name evidence="1" type="ORF">MOV92_01685</name>
</gene>
<accession>A0ABY3XCY6</accession>
<dbReference type="RefSeq" id="WP_148648700.1">
    <property type="nucleotide sequence ID" value="NZ_CP011131.1"/>
</dbReference>
<reference evidence="1 2" key="1">
    <citation type="submission" date="2022-03" db="EMBL/GenBank/DDBJ databases">
        <title>Complete genome sequence of Lysobacter capsici VKM B-2533 and Lysobacter gummosus 10.1.1, promising sources of lytic agents.</title>
        <authorList>
            <person name="Tarlachkov S.V."/>
            <person name="Kudryakova I.V."/>
            <person name="Afoshin A.S."/>
            <person name="Leontyevskaya E.A."/>
            <person name="Leontyevskaya N.V."/>
        </authorList>
    </citation>
    <scope>NUCLEOTIDE SEQUENCE [LARGE SCALE GENOMIC DNA]</scope>
    <source>
        <strain evidence="1 2">10.1.1</strain>
    </source>
</reference>
<protein>
    <recommendedName>
        <fullName evidence="3">Tellurite resistance TerB family protein</fullName>
    </recommendedName>
</protein>
<evidence type="ECO:0008006" key="3">
    <source>
        <dbReference type="Google" id="ProtNLM"/>
    </source>
</evidence>
<organism evidence="1 2">
    <name type="scientific">Lysobacter gummosus</name>
    <dbReference type="NCBI Taxonomy" id="262324"/>
    <lineage>
        <taxon>Bacteria</taxon>
        <taxon>Pseudomonadati</taxon>
        <taxon>Pseudomonadota</taxon>
        <taxon>Gammaproteobacteria</taxon>
        <taxon>Lysobacterales</taxon>
        <taxon>Lysobacteraceae</taxon>
        <taxon>Lysobacter</taxon>
    </lineage>
</organism>
<dbReference type="Proteomes" id="UP000829194">
    <property type="component" value="Chromosome"/>
</dbReference>